<dbReference type="EMBL" id="JAPQKL010000005">
    <property type="protein sequence ID" value="KAJ5130218.1"/>
    <property type="molecule type" value="Genomic_DNA"/>
</dbReference>
<dbReference type="PANTHER" id="PTHR43283:SF11">
    <property type="entry name" value="BETA-LACTAMASE-RELATED DOMAIN-CONTAINING PROTEIN"/>
    <property type="match status" value="1"/>
</dbReference>
<name>A0A9W9KZK5_9EURO</name>
<feature type="domain" description="Beta-lactamase-related" evidence="3">
    <location>
        <begin position="104"/>
        <end position="410"/>
    </location>
</feature>
<dbReference type="GeneID" id="81406171"/>
<organism evidence="4 5">
    <name type="scientific">Penicillium bovifimosum</name>
    <dbReference type="NCBI Taxonomy" id="126998"/>
    <lineage>
        <taxon>Eukaryota</taxon>
        <taxon>Fungi</taxon>
        <taxon>Dikarya</taxon>
        <taxon>Ascomycota</taxon>
        <taxon>Pezizomycotina</taxon>
        <taxon>Eurotiomycetes</taxon>
        <taxon>Eurotiomycetidae</taxon>
        <taxon>Eurotiales</taxon>
        <taxon>Aspergillaceae</taxon>
        <taxon>Penicillium</taxon>
    </lineage>
</organism>
<proteinExistence type="predicted"/>
<reference evidence="4" key="2">
    <citation type="journal article" date="2023" name="IMA Fungus">
        <title>Comparative genomic study of the Penicillium genus elucidates a diverse pangenome and 15 lateral gene transfer events.</title>
        <authorList>
            <person name="Petersen C."/>
            <person name="Sorensen T."/>
            <person name="Nielsen M.R."/>
            <person name="Sondergaard T.E."/>
            <person name="Sorensen J.L."/>
            <person name="Fitzpatrick D.A."/>
            <person name="Frisvad J.C."/>
            <person name="Nielsen K.L."/>
        </authorList>
    </citation>
    <scope>NUCLEOTIDE SEQUENCE</scope>
    <source>
        <strain evidence="4">IBT 22155</strain>
    </source>
</reference>
<reference evidence="4" key="1">
    <citation type="submission" date="2022-11" db="EMBL/GenBank/DDBJ databases">
        <authorList>
            <person name="Petersen C."/>
        </authorList>
    </citation>
    <scope>NUCLEOTIDE SEQUENCE</scope>
    <source>
        <strain evidence="4">IBT 22155</strain>
    </source>
</reference>
<dbReference type="OrthoDB" id="5946976at2759"/>
<gene>
    <name evidence="4" type="ORF">N7515_006257</name>
</gene>
<dbReference type="PANTHER" id="PTHR43283">
    <property type="entry name" value="BETA-LACTAMASE-RELATED"/>
    <property type="match status" value="1"/>
</dbReference>
<evidence type="ECO:0000256" key="1">
    <source>
        <dbReference type="ARBA" id="ARBA00022801"/>
    </source>
</evidence>
<comment type="caution">
    <text evidence="4">The sequence shown here is derived from an EMBL/GenBank/DDBJ whole genome shotgun (WGS) entry which is preliminary data.</text>
</comment>
<dbReference type="InterPro" id="IPR012338">
    <property type="entry name" value="Beta-lactam/transpept-like"/>
</dbReference>
<feature type="signal peptide" evidence="2">
    <location>
        <begin position="1"/>
        <end position="18"/>
    </location>
</feature>
<protein>
    <recommendedName>
        <fullName evidence="3">Beta-lactamase-related domain-containing protein</fullName>
    </recommendedName>
</protein>
<evidence type="ECO:0000256" key="2">
    <source>
        <dbReference type="SAM" id="SignalP"/>
    </source>
</evidence>
<dbReference type="GO" id="GO:0016787">
    <property type="term" value="F:hydrolase activity"/>
    <property type="evidence" value="ECO:0007669"/>
    <property type="project" value="UniProtKB-KW"/>
</dbReference>
<dbReference type="InterPro" id="IPR001466">
    <property type="entry name" value="Beta-lactam-related"/>
</dbReference>
<keyword evidence="5" id="KW-1185">Reference proteome</keyword>
<evidence type="ECO:0000313" key="5">
    <source>
        <dbReference type="Proteomes" id="UP001149079"/>
    </source>
</evidence>
<sequence>MRLTVAAICLVASSGTLCCATDRVLKHGSPESVGLLAQPLHQLPPNLTQYTHPANYGSASHNEVHPIQPGGTVVIGHQSTIVSSFAFGNASLYADSNGTLLPAHEWIPAKMDTIYDMASLTKVFTAVAVLRAIDEGKLSLDKSVASYIPDFAINGKDNITVLMLLTHTSGFPPDPLPGLYDPSYTTMQQRVDAIIKHELVDAPGSTYTYSDLNFMNLRFLVEKVTNTPFDEYVHLYTSELGMTSTFFNKGNNQSPSFHYFARMAPTEYQIEVLGDSEPQRPQPVRGTVHDENAWALNGVSGHAGLFSTAGDVAIFCQMILNNGTYGGTKILKPETVDLMFTNFNTAFPGNEHSVGFELNQSYFSGPMANLLAGGHTGFTGTTLVVDRASDTFMVMLAHRVHANRNWSSNNIIREAVGYWVARSLGRDVAFP</sequence>
<dbReference type="Pfam" id="PF00144">
    <property type="entry name" value="Beta-lactamase"/>
    <property type="match status" value="1"/>
</dbReference>
<keyword evidence="1" id="KW-0378">Hydrolase</keyword>
<dbReference type="SUPFAM" id="SSF56601">
    <property type="entry name" value="beta-lactamase/transpeptidase-like"/>
    <property type="match status" value="1"/>
</dbReference>
<dbReference type="InterPro" id="IPR050789">
    <property type="entry name" value="Diverse_Enzym_Activities"/>
</dbReference>
<dbReference type="Gene3D" id="3.40.710.10">
    <property type="entry name" value="DD-peptidase/beta-lactamase superfamily"/>
    <property type="match status" value="1"/>
</dbReference>
<dbReference type="RefSeq" id="XP_056520597.1">
    <property type="nucleotide sequence ID" value="XM_056667001.1"/>
</dbReference>
<keyword evidence="2" id="KW-0732">Signal</keyword>
<evidence type="ECO:0000313" key="4">
    <source>
        <dbReference type="EMBL" id="KAJ5130218.1"/>
    </source>
</evidence>
<evidence type="ECO:0000259" key="3">
    <source>
        <dbReference type="Pfam" id="PF00144"/>
    </source>
</evidence>
<dbReference type="Proteomes" id="UP001149079">
    <property type="component" value="Unassembled WGS sequence"/>
</dbReference>
<feature type="chain" id="PRO_5040924189" description="Beta-lactamase-related domain-containing protein" evidence="2">
    <location>
        <begin position="19"/>
        <end position="431"/>
    </location>
</feature>
<accession>A0A9W9KZK5</accession>
<dbReference type="AlphaFoldDB" id="A0A9W9KZK5"/>